<evidence type="ECO:0000256" key="6">
    <source>
        <dbReference type="SAM" id="Phobius"/>
    </source>
</evidence>
<evidence type="ECO:0000256" key="2">
    <source>
        <dbReference type="ARBA" id="ARBA00007362"/>
    </source>
</evidence>
<feature type="transmembrane region" description="Helical" evidence="6">
    <location>
        <begin position="211"/>
        <end position="234"/>
    </location>
</feature>
<evidence type="ECO:0000256" key="3">
    <source>
        <dbReference type="ARBA" id="ARBA00022692"/>
    </source>
</evidence>
<feature type="transmembrane region" description="Helical" evidence="6">
    <location>
        <begin position="267"/>
        <end position="288"/>
    </location>
</feature>
<reference evidence="8" key="1">
    <citation type="journal article" date="2014" name="Int. J. Syst. Evol. Microbiol.">
        <title>Complete genome sequence of Corynebacterium casei LMG S-19264T (=DSM 44701T), isolated from a smear-ripened cheese.</title>
        <authorList>
            <consortium name="US DOE Joint Genome Institute (JGI-PGF)"/>
            <person name="Walter F."/>
            <person name="Albersmeier A."/>
            <person name="Kalinowski J."/>
            <person name="Ruckert C."/>
        </authorList>
    </citation>
    <scope>NUCLEOTIDE SEQUENCE</scope>
    <source>
        <strain evidence="8">KCTC 12711</strain>
    </source>
</reference>
<protein>
    <submittedName>
        <fullName evidence="8">Membrane protein</fullName>
    </submittedName>
</protein>
<feature type="transmembrane region" description="Helical" evidence="6">
    <location>
        <begin position="29"/>
        <end position="51"/>
    </location>
</feature>
<feature type="domain" description="EamA" evidence="7">
    <location>
        <begin position="4"/>
        <end position="135"/>
    </location>
</feature>
<name>A0A918RL34_9GAMM</name>
<accession>A0A918RL34</accession>
<feature type="transmembrane region" description="Helical" evidence="6">
    <location>
        <begin position="243"/>
        <end position="261"/>
    </location>
</feature>
<dbReference type="SUPFAM" id="SSF103481">
    <property type="entry name" value="Multidrug resistance efflux transporter EmrE"/>
    <property type="match status" value="2"/>
</dbReference>
<keyword evidence="9" id="KW-1185">Reference proteome</keyword>
<feature type="transmembrane region" description="Helical" evidence="6">
    <location>
        <begin position="118"/>
        <end position="136"/>
    </location>
</feature>
<reference evidence="8" key="2">
    <citation type="submission" date="2020-09" db="EMBL/GenBank/DDBJ databases">
        <authorList>
            <person name="Sun Q."/>
            <person name="Kim S."/>
        </authorList>
    </citation>
    <scope>NUCLEOTIDE SEQUENCE</scope>
    <source>
        <strain evidence="8">KCTC 12711</strain>
    </source>
</reference>
<evidence type="ECO:0000313" key="9">
    <source>
        <dbReference type="Proteomes" id="UP000614811"/>
    </source>
</evidence>
<evidence type="ECO:0000256" key="1">
    <source>
        <dbReference type="ARBA" id="ARBA00004141"/>
    </source>
</evidence>
<comment type="similarity">
    <text evidence="2">Belongs to the EamA transporter family.</text>
</comment>
<evidence type="ECO:0000259" key="7">
    <source>
        <dbReference type="Pfam" id="PF00892"/>
    </source>
</evidence>
<feature type="domain" description="EamA" evidence="7">
    <location>
        <begin position="149"/>
        <end position="285"/>
    </location>
</feature>
<keyword evidence="5 6" id="KW-0472">Membrane</keyword>
<gene>
    <name evidence="8" type="ORF">GCM10008090_11010</name>
</gene>
<dbReference type="InterPro" id="IPR000620">
    <property type="entry name" value="EamA_dom"/>
</dbReference>
<feature type="transmembrane region" description="Helical" evidence="6">
    <location>
        <begin position="148"/>
        <end position="167"/>
    </location>
</feature>
<comment type="caution">
    <text evidence="8">The sequence shown here is derived from an EMBL/GenBank/DDBJ whole genome shotgun (WGS) entry which is preliminary data.</text>
</comment>
<dbReference type="RefSeq" id="WP_189399044.1">
    <property type="nucleotide sequence ID" value="NZ_BMXA01000002.1"/>
</dbReference>
<dbReference type="EMBL" id="BMXA01000002">
    <property type="protein sequence ID" value="GHA03658.1"/>
    <property type="molecule type" value="Genomic_DNA"/>
</dbReference>
<organism evidence="8 9">
    <name type="scientific">Arenicella chitinivorans</name>
    <dbReference type="NCBI Taxonomy" id="1329800"/>
    <lineage>
        <taxon>Bacteria</taxon>
        <taxon>Pseudomonadati</taxon>
        <taxon>Pseudomonadota</taxon>
        <taxon>Gammaproteobacteria</taxon>
        <taxon>Arenicellales</taxon>
        <taxon>Arenicellaceae</taxon>
        <taxon>Arenicella</taxon>
    </lineage>
</organism>
<evidence type="ECO:0000313" key="8">
    <source>
        <dbReference type="EMBL" id="GHA03658.1"/>
    </source>
</evidence>
<sequence length="300" mass="33207">MKNAVLYILTVLIWGSTWLAIEFQLGEVHVITSVAYRFVIAAVLMWLFCWLRGIPLRYSLHNHAFMLLLALFNFSLNYAIIYSSQVYLSSAMTSVAFSTMLLMNIVNTRLFFGSKISPRVYIGAIFGIGGILTLFWEDLHLHQSDNQLIGLSLVLLAALTASIGNMVSVRNSRAGMNVFAVNAWGMLYGALMLILVIAVSDIEFGFSMQPAYVISLLYLSVFGTVIAFATYYLLLNSMGPEKASYSIVLFPVVAVILSSLFEGFVWTGYTILGFCLVLLGNAIVLTPVDRLRRGITKATV</sequence>
<dbReference type="AlphaFoldDB" id="A0A918RL34"/>
<dbReference type="InterPro" id="IPR050638">
    <property type="entry name" value="AA-Vitamin_Transporters"/>
</dbReference>
<dbReference type="PANTHER" id="PTHR32322">
    <property type="entry name" value="INNER MEMBRANE TRANSPORTER"/>
    <property type="match status" value="1"/>
</dbReference>
<keyword evidence="3 6" id="KW-0812">Transmembrane</keyword>
<dbReference type="Pfam" id="PF00892">
    <property type="entry name" value="EamA"/>
    <property type="match status" value="2"/>
</dbReference>
<keyword evidence="4 6" id="KW-1133">Transmembrane helix</keyword>
<dbReference type="Proteomes" id="UP000614811">
    <property type="component" value="Unassembled WGS sequence"/>
</dbReference>
<proteinExistence type="inferred from homology"/>
<evidence type="ECO:0000256" key="5">
    <source>
        <dbReference type="ARBA" id="ARBA00023136"/>
    </source>
</evidence>
<evidence type="ECO:0000256" key="4">
    <source>
        <dbReference type="ARBA" id="ARBA00022989"/>
    </source>
</evidence>
<feature type="transmembrane region" description="Helical" evidence="6">
    <location>
        <begin position="63"/>
        <end position="81"/>
    </location>
</feature>
<feature type="transmembrane region" description="Helical" evidence="6">
    <location>
        <begin position="87"/>
        <end position="106"/>
    </location>
</feature>
<dbReference type="InterPro" id="IPR037185">
    <property type="entry name" value="EmrE-like"/>
</dbReference>
<comment type="subcellular location">
    <subcellularLocation>
        <location evidence="1">Membrane</location>
        <topology evidence="1">Multi-pass membrane protein</topology>
    </subcellularLocation>
</comment>
<dbReference type="PANTHER" id="PTHR32322:SF2">
    <property type="entry name" value="EAMA DOMAIN-CONTAINING PROTEIN"/>
    <property type="match status" value="1"/>
</dbReference>
<dbReference type="GO" id="GO:0016020">
    <property type="term" value="C:membrane"/>
    <property type="evidence" value="ECO:0007669"/>
    <property type="project" value="UniProtKB-SubCell"/>
</dbReference>
<feature type="transmembrane region" description="Helical" evidence="6">
    <location>
        <begin position="179"/>
        <end position="199"/>
    </location>
</feature>